<feature type="region of interest" description="Disordered" evidence="1">
    <location>
        <begin position="68"/>
        <end position="102"/>
    </location>
</feature>
<feature type="compositionally biased region" description="Basic residues" evidence="1">
    <location>
        <begin position="91"/>
        <end position="102"/>
    </location>
</feature>
<proteinExistence type="predicted"/>
<sequence>MALICMGFGLLAATLVLSSWLYGYWSNGLYGTRFEIDSCWQGLSACGVGLIGLFKWLVDSSKNSPIGEFPVMPTPSNTPVNTDDLAVSKPKLTKQHNPLRTK</sequence>
<evidence type="ECO:0000256" key="2">
    <source>
        <dbReference type="SAM" id="Phobius"/>
    </source>
</evidence>
<accession>A0A8S5UT88</accession>
<keyword evidence="2" id="KW-0812">Transmembrane</keyword>
<protein>
    <submittedName>
        <fullName evidence="3">Uncharacterized protein</fullName>
    </submittedName>
</protein>
<feature type="transmembrane region" description="Helical" evidence="2">
    <location>
        <begin position="42"/>
        <end position="58"/>
    </location>
</feature>
<keyword evidence="2" id="KW-1133">Transmembrane helix</keyword>
<name>A0A8S5UT88_9CAUD</name>
<keyword evidence="2" id="KW-0472">Membrane</keyword>
<organism evidence="3">
    <name type="scientific">Myoviridae sp. ctYA416</name>
    <dbReference type="NCBI Taxonomy" id="2825125"/>
    <lineage>
        <taxon>Viruses</taxon>
        <taxon>Duplodnaviria</taxon>
        <taxon>Heunggongvirae</taxon>
        <taxon>Uroviricota</taxon>
        <taxon>Caudoviricetes</taxon>
    </lineage>
</organism>
<evidence type="ECO:0000256" key="1">
    <source>
        <dbReference type="SAM" id="MobiDB-lite"/>
    </source>
</evidence>
<reference evidence="3" key="1">
    <citation type="journal article" date="2021" name="Proc. Natl. Acad. Sci. U.S.A.">
        <title>A Catalog of Tens of Thousands of Viruses from Human Metagenomes Reveals Hidden Associations with Chronic Diseases.</title>
        <authorList>
            <person name="Tisza M.J."/>
            <person name="Buck C.B."/>
        </authorList>
    </citation>
    <scope>NUCLEOTIDE SEQUENCE</scope>
    <source>
        <strain evidence="3">CtYA416</strain>
    </source>
</reference>
<evidence type="ECO:0000313" key="3">
    <source>
        <dbReference type="EMBL" id="DAF97713.1"/>
    </source>
</evidence>
<dbReference type="EMBL" id="BK016136">
    <property type="protein sequence ID" value="DAF97713.1"/>
    <property type="molecule type" value="Genomic_DNA"/>
</dbReference>